<feature type="compositionally biased region" description="Basic and acidic residues" evidence="8">
    <location>
        <begin position="121"/>
        <end position="132"/>
    </location>
</feature>
<comment type="subcellular location">
    <subcellularLocation>
        <location evidence="1">Nucleus</location>
    </subcellularLocation>
</comment>
<evidence type="ECO:0000256" key="5">
    <source>
        <dbReference type="ARBA" id="ARBA00023125"/>
    </source>
</evidence>
<dbReference type="InterPro" id="IPR007219">
    <property type="entry name" value="XnlR_reg_dom"/>
</dbReference>
<dbReference type="FunFam" id="4.10.240.10:FF:000007">
    <property type="entry name" value="C6 transcription factor FacB"/>
    <property type="match status" value="1"/>
</dbReference>
<feature type="region of interest" description="Disordered" evidence="8">
    <location>
        <begin position="602"/>
        <end position="655"/>
    </location>
</feature>
<dbReference type="InterPro" id="IPR036864">
    <property type="entry name" value="Zn2-C6_fun-type_DNA-bd_sf"/>
</dbReference>
<keyword evidence="6" id="KW-0804">Transcription</keyword>
<keyword evidence="2" id="KW-0479">Metal-binding</keyword>
<evidence type="ECO:0000256" key="7">
    <source>
        <dbReference type="ARBA" id="ARBA00023242"/>
    </source>
</evidence>
<feature type="domain" description="Zn(2)-C6 fungal-type" evidence="9">
    <location>
        <begin position="23"/>
        <end position="53"/>
    </location>
</feature>
<keyword evidence="7" id="KW-0539">Nucleus</keyword>
<feature type="compositionally biased region" description="Low complexity" evidence="8">
    <location>
        <begin position="602"/>
        <end position="623"/>
    </location>
</feature>
<dbReference type="GO" id="GO:0008270">
    <property type="term" value="F:zinc ion binding"/>
    <property type="evidence" value="ECO:0007669"/>
    <property type="project" value="InterPro"/>
</dbReference>
<dbReference type="Proteomes" id="UP000039046">
    <property type="component" value="Unassembled WGS sequence"/>
</dbReference>
<dbReference type="PANTHER" id="PTHR46910">
    <property type="entry name" value="TRANSCRIPTION FACTOR PDR1"/>
    <property type="match status" value="1"/>
</dbReference>
<keyword evidence="5" id="KW-0238">DNA-binding</keyword>
<dbReference type="CDD" id="cd12148">
    <property type="entry name" value="fungal_TF_MHR"/>
    <property type="match status" value="1"/>
</dbReference>
<dbReference type="InterPro" id="IPR050987">
    <property type="entry name" value="AtrR-like"/>
</dbReference>
<dbReference type="PROSITE" id="PS00463">
    <property type="entry name" value="ZN2_CY6_FUNGAL_1"/>
    <property type="match status" value="1"/>
</dbReference>
<evidence type="ECO:0000259" key="9">
    <source>
        <dbReference type="PROSITE" id="PS50048"/>
    </source>
</evidence>
<evidence type="ECO:0000256" key="3">
    <source>
        <dbReference type="ARBA" id="ARBA00022833"/>
    </source>
</evidence>
<name>A0A0A1SUH5_9HYPO</name>
<dbReference type="OrthoDB" id="1924787at2759"/>
<accession>A0A0A1SUH5</accession>
<dbReference type="GO" id="GO:0005634">
    <property type="term" value="C:nucleus"/>
    <property type="evidence" value="ECO:0007669"/>
    <property type="project" value="UniProtKB-SubCell"/>
</dbReference>
<gene>
    <name evidence="10" type="ORF">VHEMI01993</name>
</gene>
<keyword evidence="4" id="KW-0805">Transcription regulation</keyword>
<evidence type="ECO:0000256" key="1">
    <source>
        <dbReference type="ARBA" id="ARBA00004123"/>
    </source>
</evidence>
<dbReference type="HOGENOM" id="CLU_007124_0_0_1"/>
<dbReference type="AlphaFoldDB" id="A0A0A1SUH5"/>
<dbReference type="Pfam" id="PF00172">
    <property type="entry name" value="Zn_clus"/>
    <property type="match status" value="1"/>
</dbReference>
<evidence type="ECO:0000256" key="4">
    <source>
        <dbReference type="ARBA" id="ARBA00023015"/>
    </source>
</evidence>
<organism evidence="10 11">
    <name type="scientific">[Torrubiella] hemipterigena</name>
    <dbReference type="NCBI Taxonomy" id="1531966"/>
    <lineage>
        <taxon>Eukaryota</taxon>
        <taxon>Fungi</taxon>
        <taxon>Dikarya</taxon>
        <taxon>Ascomycota</taxon>
        <taxon>Pezizomycotina</taxon>
        <taxon>Sordariomycetes</taxon>
        <taxon>Hypocreomycetidae</taxon>
        <taxon>Hypocreales</taxon>
        <taxon>Clavicipitaceae</taxon>
        <taxon>Clavicipitaceae incertae sedis</taxon>
        <taxon>'Torrubiella' clade</taxon>
    </lineage>
</organism>
<proteinExistence type="predicted"/>
<dbReference type="CDD" id="cd00067">
    <property type="entry name" value="GAL4"/>
    <property type="match status" value="1"/>
</dbReference>
<evidence type="ECO:0000256" key="2">
    <source>
        <dbReference type="ARBA" id="ARBA00022723"/>
    </source>
</evidence>
<dbReference type="PANTHER" id="PTHR46910:SF12">
    <property type="entry name" value="REGULATORY PROTEIN CAT8"/>
    <property type="match status" value="1"/>
</dbReference>
<keyword evidence="3" id="KW-0862">Zinc</keyword>
<dbReference type="STRING" id="1531966.A0A0A1SUH5"/>
<feature type="region of interest" description="Disordered" evidence="8">
    <location>
        <begin position="99"/>
        <end position="132"/>
    </location>
</feature>
<dbReference type="GO" id="GO:0006351">
    <property type="term" value="P:DNA-templated transcription"/>
    <property type="evidence" value="ECO:0007669"/>
    <property type="project" value="InterPro"/>
</dbReference>
<feature type="region of interest" description="Disordered" evidence="8">
    <location>
        <begin position="696"/>
        <end position="734"/>
    </location>
</feature>
<sequence length="876" mass="96341">MPGILPMKVIKVGNSAQSRIAQACDRCRSKKIRCDGVRPTCSQCANVGFECRTSDKLSRRAFPRGYTESLEERVRQLESEVRELKDLLDEKDEKIDMLSAMHSGRRRASVTSATTPAPSDLSKDSPPPKEDTFRLQASPLLLGVENSDAYFMGSSSGRSFIHTFKRKIQETGKPCSEFNPEAFLHMQGCAPLTSKVSATPMRLPPRIFSDRCVNVYFQEWAPLFPILHKPTFLHIYEEFVADPEKVKNPYKVAQLYLVFSLAGLSASSPDLQQLAACEKRWVEALEPMLLENTMSTLQCVTLALLYFTLTADYRRLQHYKSIAVGLSQRLGLHQSQKRFSFGALTLETRKKVFWTLYTLDCFSAATLGLPKLFKEEDVQTELPSDTDDEYITEKGFQPTLPGEHTRLSNALALFRAARILASVLEKNYPAATTYDLSLQQMRNLDAELESWYESLPPHLRLNFVQDKPSTDVTGSRSPFLAMTYYYIRTLIYRPAVGSSLGSKAAPALLNIADASKHMIQITQLLEERNLSFSFCLNKCDILAMCALTLLYQIIDLKPQSKMMKDDERLVNVVVKMLDQQKAPGSIDLRKAALLLISVDGSSQRSAGSASPSLQKAPSPSKSSSHGRRKSGSSSRNSAPQQHHKHDSSSRRMTAPSLPAAESLVETATRKSFEIAHPEGMLNAKDPLCLGLSDGMTPTSTSSASRTNLDYLSLGNTPSGSRPATPSRSRQRSAPTLMAHQTQVMSNAQLAAKMAGVASNEWETLLGTMDGGINNMYDAIYGGATLISEPALSNTTGSSEWSPDSWDLSTFNLGDFGATADAPQSVLSISEESLSSGEELATSDLSLGQANVDFYKLPSTAAGGESFTVDNLEGFIM</sequence>
<protein>
    <submittedName>
        <fullName evidence="10">Putative Transcriptional activator protein acu-15</fullName>
    </submittedName>
</protein>
<dbReference type="Gene3D" id="4.10.240.10">
    <property type="entry name" value="Zn(2)-C6 fungal-type DNA-binding domain"/>
    <property type="match status" value="1"/>
</dbReference>
<dbReference type="CDD" id="cd15485">
    <property type="entry name" value="ZIP_Cat8"/>
    <property type="match status" value="1"/>
</dbReference>
<dbReference type="EMBL" id="CDHN01000001">
    <property type="protein sequence ID" value="CEJ81886.1"/>
    <property type="molecule type" value="Genomic_DNA"/>
</dbReference>
<dbReference type="GO" id="GO:0003677">
    <property type="term" value="F:DNA binding"/>
    <property type="evidence" value="ECO:0007669"/>
    <property type="project" value="UniProtKB-KW"/>
</dbReference>
<evidence type="ECO:0000313" key="11">
    <source>
        <dbReference type="Proteomes" id="UP000039046"/>
    </source>
</evidence>
<evidence type="ECO:0000256" key="8">
    <source>
        <dbReference type="SAM" id="MobiDB-lite"/>
    </source>
</evidence>
<dbReference type="PROSITE" id="PS50048">
    <property type="entry name" value="ZN2_CY6_FUNGAL_2"/>
    <property type="match status" value="1"/>
</dbReference>
<dbReference type="SUPFAM" id="SSF57701">
    <property type="entry name" value="Zn2/Cys6 DNA-binding domain"/>
    <property type="match status" value="1"/>
</dbReference>
<dbReference type="SMART" id="SM00906">
    <property type="entry name" value="Fungal_trans"/>
    <property type="match status" value="1"/>
</dbReference>
<dbReference type="GO" id="GO:0000981">
    <property type="term" value="F:DNA-binding transcription factor activity, RNA polymerase II-specific"/>
    <property type="evidence" value="ECO:0007669"/>
    <property type="project" value="InterPro"/>
</dbReference>
<dbReference type="Pfam" id="PF04082">
    <property type="entry name" value="Fungal_trans"/>
    <property type="match status" value="1"/>
</dbReference>
<dbReference type="InterPro" id="IPR001138">
    <property type="entry name" value="Zn2Cys6_DnaBD"/>
</dbReference>
<keyword evidence="11" id="KW-1185">Reference proteome</keyword>
<evidence type="ECO:0000256" key="6">
    <source>
        <dbReference type="ARBA" id="ARBA00023163"/>
    </source>
</evidence>
<evidence type="ECO:0000313" key="10">
    <source>
        <dbReference type="EMBL" id="CEJ81886.1"/>
    </source>
</evidence>
<dbReference type="SMART" id="SM00066">
    <property type="entry name" value="GAL4"/>
    <property type="match status" value="1"/>
</dbReference>
<reference evidence="10 11" key="1">
    <citation type="journal article" date="2015" name="Genome Announc.">
        <title>Draft Genome Sequence and Gene Annotation of the Entomopathogenic Fungus Verticillium hemipterigenum.</title>
        <authorList>
            <person name="Horn F."/>
            <person name="Habel A."/>
            <person name="Scharf D.H."/>
            <person name="Dworschak J."/>
            <person name="Brakhage A.A."/>
            <person name="Guthke R."/>
            <person name="Hertweck C."/>
            <person name="Linde J."/>
        </authorList>
    </citation>
    <scope>NUCLEOTIDE SEQUENCE [LARGE SCALE GENOMIC DNA]</scope>
</reference>